<protein>
    <submittedName>
        <fullName evidence="2">Nuclear transport factor 2 family protein</fullName>
    </submittedName>
</protein>
<evidence type="ECO:0000313" key="2">
    <source>
        <dbReference type="EMBL" id="QXQ12634.1"/>
    </source>
</evidence>
<reference evidence="2" key="1">
    <citation type="submission" date="2021-07" db="EMBL/GenBank/DDBJ databases">
        <title>Candidatus Kaistella beijingensis sp. nov. isolated from a municipal wastewater treatment plant is involved in sludge foaming.</title>
        <authorList>
            <person name="Song Y."/>
            <person name="Liu S.-J."/>
        </authorList>
    </citation>
    <scope>NUCLEOTIDE SEQUENCE</scope>
    <source>
        <strain evidence="2">DSM 43998</strain>
    </source>
</reference>
<feature type="domain" description="Limonene-1,2-epoxide hydrolase" evidence="1">
    <location>
        <begin position="12"/>
        <end position="131"/>
    </location>
</feature>
<gene>
    <name evidence="2" type="ORF">KV203_11765</name>
</gene>
<sequence>MSESDSVSTLTPTEVVTSFLAALADHDVDAAMALVDDDVVYTNVGLRPLHGAAATRRFLAKLGRPGYGFEVVNHHVLADGPVVVTERTDVIVARGVRLQLWVWGRFEVHGGKITVWRDSYDYLDMAKATARGVAGRFFPRWAPRLPQPSDDPGR</sequence>
<dbReference type="Gene3D" id="3.10.450.50">
    <property type="match status" value="1"/>
</dbReference>
<dbReference type="InterPro" id="IPR032710">
    <property type="entry name" value="NTF2-like_dom_sf"/>
</dbReference>
<dbReference type="RefSeq" id="WP_066470844.1">
    <property type="nucleotide sequence ID" value="NZ_CBCRUZ010000022.1"/>
</dbReference>
<evidence type="ECO:0000259" key="1">
    <source>
        <dbReference type="Pfam" id="PF07858"/>
    </source>
</evidence>
<dbReference type="EMBL" id="CP079105">
    <property type="protein sequence ID" value="QXQ12634.1"/>
    <property type="molecule type" value="Genomic_DNA"/>
</dbReference>
<dbReference type="Proteomes" id="UP000887023">
    <property type="component" value="Chromosome"/>
</dbReference>
<dbReference type="Pfam" id="PF07858">
    <property type="entry name" value="LEH"/>
    <property type="match status" value="1"/>
</dbReference>
<accession>A0ABX8S6L3</accession>
<dbReference type="InterPro" id="IPR013100">
    <property type="entry name" value="LEH"/>
</dbReference>
<organism evidence="2 3">
    <name type="scientific">Skermania pinensis</name>
    <dbReference type="NCBI Taxonomy" id="39122"/>
    <lineage>
        <taxon>Bacteria</taxon>
        <taxon>Bacillati</taxon>
        <taxon>Actinomycetota</taxon>
        <taxon>Actinomycetes</taxon>
        <taxon>Mycobacteriales</taxon>
        <taxon>Gordoniaceae</taxon>
        <taxon>Skermania</taxon>
    </lineage>
</organism>
<evidence type="ECO:0000313" key="3">
    <source>
        <dbReference type="Proteomes" id="UP000887023"/>
    </source>
</evidence>
<proteinExistence type="predicted"/>
<name>A0ABX8S6L3_9ACTN</name>
<dbReference type="SUPFAM" id="SSF54427">
    <property type="entry name" value="NTF2-like"/>
    <property type="match status" value="1"/>
</dbReference>
<keyword evidence="3" id="KW-1185">Reference proteome</keyword>